<dbReference type="SMART" id="SM00271">
    <property type="entry name" value="DnaJ"/>
    <property type="match status" value="1"/>
</dbReference>
<evidence type="ECO:0000313" key="3">
    <source>
        <dbReference type="EMBL" id="SJZ89744.1"/>
    </source>
</evidence>
<evidence type="ECO:0000313" key="4">
    <source>
        <dbReference type="Proteomes" id="UP000243297"/>
    </source>
</evidence>
<keyword evidence="1" id="KW-0235">DNA replication</keyword>
<dbReference type="EMBL" id="FUWY01000006">
    <property type="protein sequence ID" value="SJZ89744.1"/>
    <property type="molecule type" value="Genomic_DNA"/>
</dbReference>
<feature type="domain" description="J" evidence="2">
    <location>
        <begin position="5"/>
        <end position="56"/>
    </location>
</feature>
<name>A0A1T4PDX3_9FIRM</name>
<dbReference type="Gene3D" id="1.10.287.110">
    <property type="entry name" value="DnaJ domain"/>
    <property type="match status" value="1"/>
</dbReference>
<gene>
    <name evidence="3" type="ORF">SAMN02745191_1972</name>
</gene>
<dbReference type="OrthoDB" id="9779889at2"/>
<dbReference type="PRINTS" id="PR00625">
    <property type="entry name" value="JDOMAIN"/>
</dbReference>
<dbReference type="Proteomes" id="UP000243297">
    <property type="component" value="Unassembled WGS sequence"/>
</dbReference>
<dbReference type="InterPro" id="IPR036869">
    <property type="entry name" value="J_dom_sf"/>
</dbReference>
<evidence type="ECO:0000256" key="1">
    <source>
        <dbReference type="ARBA" id="ARBA00022705"/>
    </source>
</evidence>
<dbReference type="InterPro" id="IPR001623">
    <property type="entry name" value="DnaJ_domain"/>
</dbReference>
<dbReference type="STRING" id="118967.SAMN02745191_1972"/>
<dbReference type="GO" id="GO:0006260">
    <property type="term" value="P:DNA replication"/>
    <property type="evidence" value="ECO:0007669"/>
    <property type="project" value="UniProtKB-KW"/>
</dbReference>
<dbReference type="AlphaFoldDB" id="A0A1T4PDX3"/>
<protein>
    <submittedName>
        <fullName evidence="3">DnaJ domain-containing protein</fullName>
    </submittedName>
</protein>
<evidence type="ECO:0000259" key="2">
    <source>
        <dbReference type="PROSITE" id="PS50076"/>
    </source>
</evidence>
<organism evidence="3 4">
    <name type="scientific">Anaerorhabdus furcosa</name>
    <dbReference type="NCBI Taxonomy" id="118967"/>
    <lineage>
        <taxon>Bacteria</taxon>
        <taxon>Bacillati</taxon>
        <taxon>Bacillota</taxon>
        <taxon>Erysipelotrichia</taxon>
        <taxon>Erysipelotrichales</taxon>
        <taxon>Erysipelotrichaceae</taxon>
        <taxon>Anaerorhabdus</taxon>
    </lineage>
</organism>
<dbReference type="RefSeq" id="WP_078712375.1">
    <property type="nucleotide sequence ID" value="NZ_FUWY01000006.1"/>
</dbReference>
<dbReference type="CDD" id="cd06257">
    <property type="entry name" value="DnaJ"/>
    <property type="match status" value="1"/>
</dbReference>
<dbReference type="SUPFAM" id="SSF46565">
    <property type="entry name" value="Chaperone J-domain"/>
    <property type="match status" value="1"/>
</dbReference>
<proteinExistence type="predicted"/>
<sequence>MIKSSALQLLGLKENASKREIKKAYARLLIKYHPEENPDEFKLIHEAYVSLQENSNDLEGEIIFEYSNKERKKEMSEIQKEELNYSKYWRTEKNLDVLLSVGEMKSLFLDSIREQLELNIEVSLIIMQLTSNKFLSFKNDIEFTEKVNNLIKSSKYLTNSEIDKLICLVNTDLSI</sequence>
<dbReference type="Pfam" id="PF00226">
    <property type="entry name" value="DnaJ"/>
    <property type="match status" value="1"/>
</dbReference>
<keyword evidence="4" id="KW-1185">Reference proteome</keyword>
<dbReference type="PROSITE" id="PS50076">
    <property type="entry name" value="DNAJ_2"/>
    <property type="match status" value="1"/>
</dbReference>
<reference evidence="4" key="1">
    <citation type="submission" date="2017-02" db="EMBL/GenBank/DDBJ databases">
        <authorList>
            <person name="Varghese N."/>
            <person name="Submissions S."/>
        </authorList>
    </citation>
    <scope>NUCLEOTIDE SEQUENCE [LARGE SCALE GENOMIC DNA]</scope>
    <source>
        <strain evidence="4">ATCC 25662</strain>
    </source>
</reference>
<accession>A0A1T4PDX3</accession>